<dbReference type="Pfam" id="PF10977">
    <property type="entry name" value="DUF2797"/>
    <property type="match status" value="1"/>
</dbReference>
<accession>A0A0U5CWF0</accession>
<name>A0A0U5CWF0_9EURY</name>
<dbReference type="GeneID" id="26658386"/>
<dbReference type="OrthoDB" id="45375at2157"/>
<dbReference type="Proteomes" id="UP000066737">
    <property type="component" value="Chromosome I"/>
</dbReference>
<dbReference type="RefSeq" id="WP_059056196.1">
    <property type="nucleotide sequence ID" value="NZ_CEML01000002.1"/>
</dbReference>
<dbReference type="AlphaFoldDB" id="A0A0U5CWF0"/>
<organism evidence="1 2">
    <name type="scientific">Halobacterium hubeiense</name>
    <dbReference type="NCBI Taxonomy" id="1407499"/>
    <lineage>
        <taxon>Archaea</taxon>
        <taxon>Methanobacteriati</taxon>
        <taxon>Methanobacteriota</taxon>
        <taxon>Stenosarchaea group</taxon>
        <taxon>Halobacteria</taxon>
        <taxon>Halobacteriales</taxon>
        <taxon>Halobacteriaceae</taxon>
        <taxon>Halobacterium</taxon>
    </lineage>
</organism>
<keyword evidence="2" id="KW-1185">Reference proteome</keyword>
<reference evidence="2" key="1">
    <citation type="journal article" date="2016" name="Environ. Microbiol.">
        <title>The complete genome of a viable archaeum isolated from 123-million-year-old rock salt.</title>
        <authorList>
            <person name="Jaakkola S.T."/>
            <person name="Pfeiffer F."/>
            <person name="Ravantti J.J."/>
            <person name="Guo Q."/>
            <person name="Liu Y."/>
            <person name="Chen X."/>
            <person name="Ma H."/>
            <person name="Yang C."/>
            <person name="Oksanen H.M."/>
            <person name="Bamford D.H."/>
        </authorList>
    </citation>
    <scope>NUCLEOTIDE SEQUENCE</scope>
    <source>
        <strain evidence="2">JI20-1</strain>
    </source>
</reference>
<dbReference type="EMBL" id="LN831302">
    <property type="protein sequence ID" value="CQH51202.1"/>
    <property type="molecule type" value="Genomic_DNA"/>
</dbReference>
<proteinExistence type="predicted"/>
<sequence>MQIVGYETTPGEGPAALRVADSGTVERVPLLAGESLAYTLGERHCAGATDEGVGKTTESSSPAHQNTECSEDVHEACGNADAPYCDEHTSTWPCARCIGNCAMPLESCHEEHAIYLAAFAPDTFKVGVTRSWRLDTRLREQGADRAAHVRTVEDGKRARQIEYGIADEIPDRVRVPTKIRGFAERVDEAAWNALVAEYDPIERFDFDYGLAFDSRPVAETMATGTVLGTKGRVLALERGGTTYAVDMRDLVGYDVTEGASDRDRQSSLGAF</sequence>
<protein>
    <submittedName>
        <fullName evidence="1">DUF2797 family protein</fullName>
    </submittedName>
</protein>
<dbReference type="STRING" id="1407499.HHUB_1706"/>
<gene>
    <name evidence="1" type="ORF">HHUB_1706</name>
</gene>
<evidence type="ECO:0000313" key="2">
    <source>
        <dbReference type="Proteomes" id="UP000066737"/>
    </source>
</evidence>
<dbReference type="KEGG" id="hhb:Hhub_1706"/>
<dbReference type="InterPro" id="IPR021246">
    <property type="entry name" value="DUF2797"/>
</dbReference>
<evidence type="ECO:0000313" key="1">
    <source>
        <dbReference type="EMBL" id="CQH51202.1"/>
    </source>
</evidence>